<dbReference type="PANTHER" id="PTHR33420">
    <property type="entry name" value="FIMBRIAL SUBUNIT ELFA-RELATED"/>
    <property type="match status" value="1"/>
</dbReference>
<comment type="subcellular location">
    <subcellularLocation>
        <location evidence="1">Fimbrium</location>
    </subcellularLocation>
</comment>
<evidence type="ECO:0000256" key="5">
    <source>
        <dbReference type="SAM" id="SignalP"/>
    </source>
</evidence>
<accession>A0A0H3H2V0</accession>
<dbReference type="GO" id="GO:0009289">
    <property type="term" value="C:pilus"/>
    <property type="evidence" value="ECO:0007669"/>
    <property type="project" value="UniProtKB-SubCell"/>
</dbReference>
<dbReference type="HOGENOM" id="CLU_066608_0_1_6"/>
<feature type="chain" id="PRO_5002610763" evidence="5">
    <location>
        <begin position="28"/>
        <end position="350"/>
    </location>
</feature>
<organism evidence="7 8">
    <name type="scientific">Klebsiella michiganensis (strain ATCC 8724 / DSM 4798 / JCM 20051 / NBRC 3318 / NRRL B-199 / KCTC 1686 / BUCSAV 143 / CCM 1901)</name>
    <dbReference type="NCBI Taxonomy" id="1006551"/>
    <lineage>
        <taxon>Bacteria</taxon>
        <taxon>Pseudomonadati</taxon>
        <taxon>Pseudomonadota</taxon>
        <taxon>Gammaproteobacteria</taxon>
        <taxon>Enterobacterales</taxon>
        <taxon>Enterobacteriaceae</taxon>
        <taxon>Klebsiella/Raoultella group</taxon>
        <taxon>Klebsiella</taxon>
    </lineage>
</organism>
<dbReference type="PANTHER" id="PTHR33420:SF31">
    <property type="entry name" value="TYPE 1 FIMBRIN D-MANNOSE SPECIFIC ADHESIN"/>
    <property type="match status" value="1"/>
</dbReference>
<dbReference type="AlphaFoldDB" id="A0A0H3H2V0"/>
<gene>
    <name evidence="7" type="ordered locus">KOX_00955</name>
</gene>
<feature type="domain" description="Fimbrial-type adhesion" evidence="6">
    <location>
        <begin position="205"/>
        <end position="350"/>
    </location>
</feature>
<feature type="signal peptide" evidence="5">
    <location>
        <begin position="1"/>
        <end position="27"/>
    </location>
</feature>
<protein>
    <submittedName>
        <fullName evidence="7">Fimbrial adhesin</fullName>
    </submittedName>
</protein>
<evidence type="ECO:0000259" key="6">
    <source>
        <dbReference type="Pfam" id="PF00419"/>
    </source>
</evidence>
<dbReference type="EMBL" id="CP003218">
    <property type="protein sequence ID" value="AEX01936.1"/>
    <property type="molecule type" value="Genomic_DNA"/>
</dbReference>
<evidence type="ECO:0000313" key="7">
    <source>
        <dbReference type="EMBL" id="AEX01936.1"/>
    </source>
</evidence>
<dbReference type="InterPro" id="IPR000259">
    <property type="entry name" value="Adhesion_dom_fimbrial"/>
</dbReference>
<dbReference type="InterPro" id="IPR036937">
    <property type="entry name" value="Adhesion_dom_fimbrial_sf"/>
</dbReference>
<evidence type="ECO:0000256" key="2">
    <source>
        <dbReference type="ARBA" id="ARBA00006671"/>
    </source>
</evidence>
<evidence type="ECO:0000256" key="1">
    <source>
        <dbReference type="ARBA" id="ARBA00004561"/>
    </source>
</evidence>
<dbReference type="Gene3D" id="2.60.40.1090">
    <property type="entry name" value="Fimbrial-type adhesion domain"/>
    <property type="match status" value="1"/>
</dbReference>
<dbReference type="SUPFAM" id="SSF49401">
    <property type="entry name" value="Bacterial adhesins"/>
    <property type="match status" value="1"/>
</dbReference>
<evidence type="ECO:0000256" key="3">
    <source>
        <dbReference type="ARBA" id="ARBA00022729"/>
    </source>
</evidence>
<dbReference type="Pfam" id="PF00419">
    <property type="entry name" value="Fimbrial"/>
    <property type="match status" value="1"/>
</dbReference>
<dbReference type="KEGG" id="kox:KOX_00955"/>
<dbReference type="InterPro" id="IPR050263">
    <property type="entry name" value="Bact_Fimbrial_Adh_Pro"/>
</dbReference>
<sequence>MTTMVIGRKSYVTLLLCGGLLSLDASAAIEGEITPVGGPKMYNIDVVNQDITNNSIGATIPYEFSLGGQYSGIASCTIPMENQAIYYSATASLMQQGSAPGYLKLNDYMDVKIEIYIRGKRMDYFAVPFYNESNNAFQNKCVPPTTQFNNFESGAKGRVTFMITKPIVNGVNLLGTEIAKLYGRLGNYSSGMGSTPMSIVSINSGVITVPDKCIVNSGSPIVVDFDTIPSSGSLLNGNNYSRSVPIQVKCEGGSFANGNLNIRLGIQQANTASFNSDYLGTTGAVDRSNLGIILKDSGGSLVAANRFYDVPGFNNNQGTWNLTAAPIANAGTNVLEGDFQASATVVAEFQ</sequence>
<proteinExistence type="inferred from homology"/>
<evidence type="ECO:0000313" key="8">
    <source>
        <dbReference type="Proteomes" id="UP000007843"/>
    </source>
</evidence>
<dbReference type="PATRIC" id="fig|1006551.4.peg.189"/>
<dbReference type="InterPro" id="IPR008966">
    <property type="entry name" value="Adhesion_dom_sf"/>
</dbReference>
<dbReference type="GO" id="GO:0043709">
    <property type="term" value="P:cell adhesion involved in single-species biofilm formation"/>
    <property type="evidence" value="ECO:0007669"/>
    <property type="project" value="TreeGrafter"/>
</dbReference>
<comment type="similarity">
    <text evidence="2">Belongs to the fimbrial protein family.</text>
</comment>
<keyword evidence="4" id="KW-0281">Fimbrium</keyword>
<keyword evidence="3 5" id="KW-0732">Signal</keyword>
<name>A0A0H3H2V0_KLEM8</name>
<dbReference type="RefSeq" id="WP_014226576.1">
    <property type="nucleotide sequence ID" value="NC_016612.1"/>
</dbReference>
<evidence type="ECO:0000256" key="4">
    <source>
        <dbReference type="ARBA" id="ARBA00023263"/>
    </source>
</evidence>
<dbReference type="Proteomes" id="UP000007843">
    <property type="component" value="Chromosome"/>
</dbReference>
<reference evidence="7 8" key="1">
    <citation type="journal article" date="2012" name="J. Bacteriol.">
        <title>Complete genome sequence of Klebsiella oxytoca KCTC 1686, used in production of 2,3-butanediol.</title>
        <authorList>
            <person name="Shin S.H."/>
            <person name="Kim S."/>
            <person name="Kim J.Y."/>
            <person name="Lee S."/>
            <person name="Um Y."/>
            <person name="Oh M.K."/>
            <person name="Kim Y.R."/>
            <person name="Lee J."/>
            <person name="Yang K.S."/>
        </authorList>
    </citation>
    <scope>NUCLEOTIDE SEQUENCE [LARGE SCALE GENOMIC DNA]</scope>
    <source>
        <strain evidence="8">ATCC 8724 / DSM 4798 / JCM 20051 / NBRC 3318 / NRRL B-199 / KCTC 1686</strain>
    </source>
</reference>